<protein>
    <recommendedName>
        <fullName evidence="1">DUF4340 domain-containing protein</fullName>
    </recommendedName>
</protein>
<accession>A0A0E2HAJ7</accession>
<dbReference type="EMBL" id="AGYR01000030">
    <property type="protein sequence ID" value="ENZ13579.1"/>
    <property type="molecule type" value="Genomic_DNA"/>
</dbReference>
<organism evidence="2 3">
    <name type="scientific">[Clostridium] clostridioforme 90A8</name>
    <dbReference type="NCBI Taxonomy" id="999408"/>
    <lineage>
        <taxon>Bacteria</taxon>
        <taxon>Bacillati</taxon>
        <taxon>Bacillota</taxon>
        <taxon>Clostridia</taxon>
        <taxon>Lachnospirales</taxon>
        <taxon>Lachnospiraceae</taxon>
        <taxon>Enterocloster</taxon>
    </lineage>
</organism>
<gene>
    <name evidence="2" type="ORF">HMPREF1090_02783</name>
</gene>
<dbReference type="HOGENOM" id="CLU_062184_0_0_9"/>
<dbReference type="RefSeq" id="WP_002588311.1">
    <property type="nucleotide sequence ID" value="NZ_KB851022.1"/>
</dbReference>
<name>A0A0E2HAJ7_9FIRM</name>
<evidence type="ECO:0000313" key="3">
    <source>
        <dbReference type="Proteomes" id="UP000013085"/>
    </source>
</evidence>
<feature type="domain" description="DUF4340" evidence="1">
    <location>
        <begin position="74"/>
        <end position="223"/>
    </location>
</feature>
<reference evidence="2 3" key="1">
    <citation type="submission" date="2013-01" db="EMBL/GenBank/DDBJ databases">
        <title>The Genome Sequence of Clostridium clostridioforme 90A8.</title>
        <authorList>
            <consortium name="The Broad Institute Genome Sequencing Platform"/>
            <person name="Earl A."/>
            <person name="Ward D."/>
            <person name="Feldgarden M."/>
            <person name="Gevers D."/>
            <person name="Courvalin P."/>
            <person name="Lambert T."/>
            <person name="Walker B."/>
            <person name="Young S.K."/>
            <person name="Zeng Q."/>
            <person name="Gargeya S."/>
            <person name="Fitzgerald M."/>
            <person name="Haas B."/>
            <person name="Abouelleil A."/>
            <person name="Alvarado L."/>
            <person name="Arachchi H.M."/>
            <person name="Berlin A.M."/>
            <person name="Chapman S.B."/>
            <person name="Dewar J."/>
            <person name="Goldberg J."/>
            <person name="Griggs A."/>
            <person name="Gujja S."/>
            <person name="Hansen M."/>
            <person name="Howarth C."/>
            <person name="Imamovic A."/>
            <person name="Larimer J."/>
            <person name="McCowan C."/>
            <person name="Murphy C."/>
            <person name="Neiman D."/>
            <person name="Pearson M."/>
            <person name="Priest M."/>
            <person name="Roberts A."/>
            <person name="Saif S."/>
            <person name="Shea T."/>
            <person name="Sisk P."/>
            <person name="Sykes S."/>
            <person name="Wortman J."/>
            <person name="Nusbaum C."/>
            <person name="Birren B."/>
        </authorList>
    </citation>
    <scope>NUCLEOTIDE SEQUENCE [LARGE SCALE GENOMIC DNA]</scope>
    <source>
        <strain evidence="2 3">90A8</strain>
    </source>
</reference>
<evidence type="ECO:0000313" key="2">
    <source>
        <dbReference type="EMBL" id="ENZ13579.1"/>
    </source>
</evidence>
<proteinExistence type="predicted"/>
<dbReference type="PATRIC" id="fig|999408.3.peg.3004"/>
<dbReference type="AlphaFoldDB" id="A0A0E2HAJ7"/>
<dbReference type="Pfam" id="PF14238">
    <property type="entry name" value="DUF4340"/>
    <property type="match status" value="2"/>
</dbReference>
<sequence length="337" mass="36357">MKKHIRPMVPALGVLVLLCAAYGAITWQQGRNAKAQALSPENDSVYMTDLPELSSLSWTKDDKSLSFTREGGTWYYKGDKDCPIRQYPLTTLADTLSHLKAERKLKGADSPEAYGLDNPSVRFDTVSPDGSSHTILLGSQVPGTGGAGSDGSQPPAQYYAAMEGDSQIYTIGSYLTETAAKGLYDFVETESLPHVEGADIREITVSRNGQTSRFCKKAVDDAGNIAWYKDSAADESNRLDDNGALNNLADIISGLSFQSCVSYKASDEELSGYGLSDPTMILSWTYESGDTNGGLTLLIGSLTEDGTGYYTRKDDSRAVNLISKEAAVRCLNAAYPK</sequence>
<dbReference type="Proteomes" id="UP000013085">
    <property type="component" value="Unassembled WGS sequence"/>
</dbReference>
<dbReference type="InterPro" id="IPR025641">
    <property type="entry name" value="DUF4340"/>
</dbReference>
<dbReference type="GeneID" id="57961449"/>
<comment type="caution">
    <text evidence="2">The sequence shown here is derived from an EMBL/GenBank/DDBJ whole genome shotgun (WGS) entry which is preliminary data.</text>
</comment>
<evidence type="ECO:0000259" key="1">
    <source>
        <dbReference type="Pfam" id="PF14238"/>
    </source>
</evidence>
<feature type="domain" description="DUF4340" evidence="1">
    <location>
        <begin position="241"/>
        <end position="325"/>
    </location>
</feature>